<dbReference type="AlphaFoldDB" id="A0A8S1MWV4"/>
<name>A0A8S1MWV4_9CILI</name>
<evidence type="ECO:0000256" key="5">
    <source>
        <dbReference type="ARBA" id="ARBA00023242"/>
    </source>
</evidence>
<sequence>MESIKGMEQLDKNNIKYQFESQINRQQYNNAFDYLKQKPNQVLIKQLHISLNKQQKNSFQLINDQISAVLIEKQKKNKKILILQMKRFNLEQLQIKKILYQNFLKIQQQNAYFIRLKQKLLVKENNLEYSISKVASMSKKNLVFSKILNEITESKQTNIQTKIEQIFEDQIFTDYEFEIEVAQIKNLNDEQIKNISKELLNQIEYFWNILNFKQLEDEQKSEKKFNYMKMSDLLFYFQFQLILYNNNQQLMSIQTTLQSTQEELSKLNIIIQKLSEQGNLDEITEGMTNKEQIELNLNLAYTLSSIYYSYLKLNQVETSTHPIMNELTRIQEAFQKYMPSQVKQSDQKQMTLNKEAAKRLVQPNLKSLDDNQHYQQKQKKLIEEDKNNATRLEQPIDIWKNETDQQDQNKQKLIRGNLIPQTGHLKWKDQIEKLMKK</sequence>
<evidence type="ECO:0000256" key="3">
    <source>
        <dbReference type="ARBA" id="ARBA00022552"/>
    </source>
</evidence>
<proteinExistence type="inferred from homology"/>
<dbReference type="InterPro" id="IPR007146">
    <property type="entry name" value="Sas10/Utp3/C1D"/>
</dbReference>
<evidence type="ECO:0000256" key="6">
    <source>
        <dbReference type="RuleBase" id="RU368003"/>
    </source>
</evidence>
<evidence type="ECO:0000256" key="4">
    <source>
        <dbReference type="ARBA" id="ARBA00022884"/>
    </source>
</evidence>
<comment type="function">
    <text evidence="6">Plays a role in the recruitment of the exosome to pre-rRNA to mediate the 3'-5' end processing of the 5.8S rRNA.</text>
</comment>
<dbReference type="Proteomes" id="UP000692954">
    <property type="component" value="Unassembled WGS sequence"/>
</dbReference>
<evidence type="ECO:0000256" key="2">
    <source>
        <dbReference type="ARBA" id="ARBA00009154"/>
    </source>
</evidence>
<comment type="subcellular location">
    <subcellularLocation>
        <location evidence="6">Cytoplasm</location>
    </subcellularLocation>
    <subcellularLocation>
        <location evidence="6">Nucleus</location>
        <location evidence="6">Nucleolus</location>
    </subcellularLocation>
    <subcellularLocation>
        <location evidence="1 6">Nucleus</location>
    </subcellularLocation>
</comment>
<dbReference type="OrthoDB" id="10261072at2759"/>
<protein>
    <recommendedName>
        <fullName evidence="6">Nuclear nucleic acid-binding protein C1D</fullName>
    </recommendedName>
</protein>
<keyword evidence="8" id="KW-1185">Reference proteome</keyword>
<keyword evidence="3 6" id="KW-0698">rRNA processing</keyword>
<evidence type="ECO:0000256" key="1">
    <source>
        <dbReference type="ARBA" id="ARBA00004123"/>
    </source>
</evidence>
<accession>A0A8S1MWV4</accession>
<gene>
    <name evidence="7" type="ORF">PSON_ATCC_30995.1.T0420300</name>
</gene>
<dbReference type="Pfam" id="PF04000">
    <property type="entry name" value="Sas10_Utp3"/>
    <property type="match status" value="1"/>
</dbReference>
<reference evidence="7" key="1">
    <citation type="submission" date="2021-01" db="EMBL/GenBank/DDBJ databases">
        <authorList>
            <consortium name="Genoscope - CEA"/>
            <person name="William W."/>
        </authorList>
    </citation>
    <scope>NUCLEOTIDE SEQUENCE</scope>
</reference>
<dbReference type="GO" id="GO:0000460">
    <property type="term" value="P:maturation of 5.8S rRNA"/>
    <property type="evidence" value="ECO:0007669"/>
    <property type="project" value="TreeGrafter"/>
</dbReference>
<comment type="caution">
    <text evidence="7">The sequence shown here is derived from an EMBL/GenBank/DDBJ whole genome shotgun (WGS) entry which is preliminary data.</text>
</comment>
<dbReference type="PANTHER" id="PTHR15341:SF3">
    <property type="entry name" value="NUCLEAR NUCLEIC ACID-BINDING PROTEIN C1D"/>
    <property type="match status" value="1"/>
</dbReference>
<dbReference type="GO" id="GO:0005730">
    <property type="term" value="C:nucleolus"/>
    <property type="evidence" value="ECO:0007669"/>
    <property type="project" value="UniProtKB-SubCell"/>
</dbReference>
<dbReference type="GO" id="GO:0003677">
    <property type="term" value="F:DNA binding"/>
    <property type="evidence" value="ECO:0007669"/>
    <property type="project" value="UniProtKB-KW"/>
</dbReference>
<comment type="similarity">
    <text evidence="2 6">Belongs to the C1D family.</text>
</comment>
<comment type="subunit">
    <text evidence="6">Monomer and homodimer.</text>
</comment>
<organism evidence="7 8">
    <name type="scientific">Paramecium sonneborni</name>
    <dbReference type="NCBI Taxonomy" id="65129"/>
    <lineage>
        <taxon>Eukaryota</taxon>
        <taxon>Sar</taxon>
        <taxon>Alveolata</taxon>
        <taxon>Ciliophora</taxon>
        <taxon>Intramacronucleata</taxon>
        <taxon>Oligohymenophorea</taxon>
        <taxon>Peniculida</taxon>
        <taxon>Parameciidae</taxon>
        <taxon>Paramecium</taxon>
    </lineage>
</organism>
<dbReference type="GO" id="GO:0010468">
    <property type="term" value="P:regulation of gene expression"/>
    <property type="evidence" value="ECO:0007669"/>
    <property type="project" value="TreeGrafter"/>
</dbReference>
<keyword evidence="4 6" id="KW-0694">RNA-binding</keyword>
<dbReference type="PANTHER" id="PTHR15341">
    <property type="entry name" value="SUN-COR STEROID HORMONE RECEPTOR CO-REPRESSOR"/>
    <property type="match status" value="1"/>
</dbReference>
<evidence type="ECO:0000313" key="7">
    <source>
        <dbReference type="EMBL" id="CAD8081946.1"/>
    </source>
</evidence>
<keyword evidence="6" id="KW-0963">Cytoplasm</keyword>
<dbReference type="InterPro" id="IPR011082">
    <property type="entry name" value="Exosome-assoc_fac/DNA_repair"/>
</dbReference>
<dbReference type="GO" id="GO:0003723">
    <property type="term" value="F:RNA binding"/>
    <property type="evidence" value="ECO:0007669"/>
    <property type="project" value="UniProtKB-UniRule"/>
</dbReference>
<dbReference type="GO" id="GO:0000178">
    <property type="term" value="C:exosome (RNase complex)"/>
    <property type="evidence" value="ECO:0007669"/>
    <property type="project" value="TreeGrafter"/>
</dbReference>
<dbReference type="GO" id="GO:0005737">
    <property type="term" value="C:cytoplasm"/>
    <property type="evidence" value="ECO:0007669"/>
    <property type="project" value="UniProtKB-SubCell"/>
</dbReference>
<keyword evidence="6" id="KW-0238">DNA-binding</keyword>
<evidence type="ECO:0000313" key="8">
    <source>
        <dbReference type="Proteomes" id="UP000692954"/>
    </source>
</evidence>
<dbReference type="EMBL" id="CAJJDN010000042">
    <property type="protein sequence ID" value="CAD8081946.1"/>
    <property type="molecule type" value="Genomic_DNA"/>
</dbReference>
<keyword evidence="5 6" id="KW-0539">Nucleus</keyword>